<dbReference type="PROSITE" id="PS50994">
    <property type="entry name" value="INTEGRASE"/>
    <property type="match status" value="1"/>
</dbReference>
<gene>
    <name evidence="2" type="ORF">CK203_044393</name>
</gene>
<dbReference type="InterPro" id="IPR036397">
    <property type="entry name" value="RNaseH_sf"/>
</dbReference>
<organism evidence="2 3">
    <name type="scientific">Vitis vinifera</name>
    <name type="common">Grape</name>
    <dbReference type="NCBI Taxonomy" id="29760"/>
    <lineage>
        <taxon>Eukaryota</taxon>
        <taxon>Viridiplantae</taxon>
        <taxon>Streptophyta</taxon>
        <taxon>Embryophyta</taxon>
        <taxon>Tracheophyta</taxon>
        <taxon>Spermatophyta</taxon>
        <taxon>Magnoliopsida</taxon>
        <taxon>eudicotyledons</taxon>
        <taxon>Gunneridae</taxon>
        <taxon>Pentapetalae</taxon>
        <taxon>rosids</taxon>
        <taxon>Vitales</taxon>
        <taxon>Vitaceae</taxon>
        <taxon>Viteae</taxon>
        <taxon>Vitis</taxon>
    </lineage>
</organism>
<evidence type="ECO:0000313" key="2">
    <source>
        <dbReference type="EMBL" id="RVW88066.1"/>
    </source>
</evidence>
<evidence type="ECO:0000259" key="1">
    <source>
        <dbReference type="PROSITE" id="PS50994"/>
    </source>
</evidence>
<protein>
    <recommendedName>
        <fullName evidence="1">Integrase catalytic domain-containing protein</fullName>
    </recommendedName>
</protein>
<comment type="caution">
    <text evidence="2">The sequence shown here is derived from an EMBL/GenBank/DDBJ whole genome shotgun (WGS) entry which is preliminary data.</text>
</comment>
<dbReference type="AlphaFoldDB" id="A0A438HUD0"/>
<dbReference type="PANTHER" id="PTHR47266">
    <property type="entry name" value="ENDONUCLEASE-RELATED"/>
    <property type="match status" value="1"/>
</dbReference>
<name>A0A438HUD0_VITVI</name>
<proteinExistence type="predicted"/>
<dbReference type="Gene3D" id="3.30.420.10">
    <property type="entry name" value="Ribonuclease H-like superfamily/Ribonuclease H"/>
    <property type="match status" value="2"/>
</dbReference>
<dbReference type="GO" id="GO:0003676">
    <property type="term" value="F:nucleic acid binding"/>
    <property type="evidence" value="ECO:0007669"/>
    <property type="project" value="InterPro"/>
</dbReference>
<accession>A0A438HUD0</accession>
<dbReference type="Proteomes" id="UP000288805">
    <property type="component" value="Unassembled WGS sequence"/>
</dbReference>
<dbReference type="InterPro" id="IPR012337">
    <property type="entry name" value="RNaseH-like_sf"/>
</dbReference>
<sequence length="209" mass="24035">MSHCKVINFVDYSLSQGAPAGHESAETPIGHESDVFDVWEIDFMGPFPMSFGHSYILVGVDYVSKNPLCNKPFETLLAKYGVKHKVATPYHPQTSGQVELANREIKNILMKVVNVNRKDWSIKLLDSLWAYRTAYKTILGMSPYHLVYGKVCHLPVEIEYKAWWAIKKLNIDLTRVGLKRCLDLNELEEMRNDAYLNSKMAKARLKKWQ</sequence>
<feature type="domain" description="Integrase catalytic" evidence="1">
    <location>
        <begin position="59"/>
        <end position="151"/>
    </location>
</feature>
<dbReference type="SUPFAM" id="SSF53098">
    <property type="entry name" value="Ribonuclease H-like"/>
    <property type="match status" value="1"/>
</dbReference>
<evidence type="ECO:0000313" key="3">
    <source>
        <dbReference type="Proteomes" id="UP000288805"/>
    </source>
</evidence>
<dbReference type="GO" id="GO:0015074">
    <property type="term" value="P:DNA integration"/>
    <property type="evidence" value="ECO:0007669"/>
    <property type="project" value="InterPro"/>
</dbReference>
<reference evidence="2 3" key="1">
    <citation type="journal article" date="2018" name="PLoS Genet.">
        <title>Population sequencing reveals clonal diversity and ancestral inbreeding in the grapevine cultivar Chardonnay.</title>
        <authorList>
            <person name="Roach M.J."/>
            <person name="Johnson D.L."/>
            <person name="Bohlmann J."/>
            <person name="van Vuuren H.J."/>
            <person name="Jones S.J."/>
            <person name="Pretorius I.S."/>
            <person name="Schmidt S.A."/>
            <person name="Borneman A.R."/>
        </authorList>
    </citation>
    <scope>NUCLEOTIDE SEQUENCE [LARGE SCALE GENOMIC DNA]</scope>
    <source>
        <strain evidence="3">cv. Chardonnay</strain>
        <tissue evidence="2">Leaf</tissue>
    </source>
</reference>
<dbReference type="EMBL" id="QGNW01000177">
    <property type="protein sequence ID" value="RVW88066.1"/>
    <property type="molecule type" value="Genomic_DNA"/>
</dbReference>
<dbReference type="InterPro" id="IPR001584">
    <property type="entry name" value="Integrase_cat-core"/>
</dbReference>
<dbReference type="InterPro" id="IPR052160">
    <property type="entry name" value="Gypsy_RT_Integrase-like"/>
</dbReference>